<evidence type="ECO:0000313" key="2">
    <source>
        <dbReference type="EMBL" id="KAK4007338.1"/>
    </source>
</evidence>
<keyword evidence="3" id="KW-1185">Reference proteome</keyword>
<protein>
    <submittedName>
        <fullName evidence="2">Uncharacterized protein</fullName>
    </submittedName>
</protein>
<feature type="compositionally biased region" description="Low complexity" evidence="1">
    <location>
        <begin position="13"/>
        <end position="25"/>
    </location>
</feature>
<evidence type="ECO:0000313" key="3">
    <source>
        <dbReference type="Proteomes" id="UP001234178"/>
    </source>
</evidence>
<reference evidence="2 3" key="1">
    <citation type="journal article" date="2023" name="Nucleic Acids Res.">
        <title>The hologenome of Daphnia magna reveals possible DNA methylation and microbiome-mediated evolution of the host genome.</title>
        <authorList>
            <person name="Chaturvedi A."/>
            <person name="Li X."/>
            <person name="Dhandapani V."/>
            <person name="Marshall H."/>
            <person name="Kissane S."/>
            <person name="Cuenca-Cambronero M."/>
            <person name="Asole G."/>
            <person name="Calvet F."/>
            <person name="Ruiz-Romero M."/>
            <person name="Marangio P."/>
            <person name="Guigo R."/>
            <person name="Rago D."/>
            <person name="Mirbahai L."/>
            <person name="Eastwood N."/>
            <person name="Colbourne J.K."/>
            <person name="Zhou J."/>
            <person name="Mallon E."/>
            <person name="Orsini L."/>
        </authorList>
    </citation>
    <scope>NUCLEOTIDE SEQUENCE [LARGE SCALE GENOMIC DNA]</scope>
    <source>
        <strain evidence="2">LRV0_1</strain>
    </source>
</reference>
<sequence length="313" mass="35842">MSGQGWKRIISPTNTRTSKNNTKSRGSNIRSSFRQWCRKKLTKQQFVLGDNVASFSPEVVVELFDITNRRLKTQGTVTLQFQLVDEESPDPLIQSFIVVDGIPKNCVLGSDALYGHKFIFDGSEWTIYRMRKLDQPTHEPVMMTPRKITISPYTDQYLFLVQRPYSRRESASAPLFRKKQGNELFRIVIINETDKQITIPAFRVLGTVVFTEEKPNTQLPPAPTKTRRLTPTSSTKPWQKFRAKKNKPCESSSKIMAICLLLKQKIGSRIGSWKNRTSQAHDRHARQRTYPFTALSELPTTKRSRGGNHPGNT</sequence>
<feature type="region of interest" description="Disordered" evidence="1">
    <location>
        <begin position="215"/>
        <end position="239"/>
    </location>
</feature>
<name>A0ABQ9Z391_9CRUS</name>
<accession>A0ABQ9Z391</accession>
<feature type="region of interest" description="Disordered" evidence="1">
    <location>
        <begin position="276"/>
        <end position="313"/>
    </location>
</feature>
<organism evidence="2 3">
    <name type="scientific">Daphnia magna</name>
    <dbReference type="NCBI Taxonomy" id="35525"/>
    <lineage>
        <taxon>Eukaryota</taxon>
        <taxon>Metazoa</taxon>
        <taxon>Ecdysozoa</taxon>
        <taxon>Arthropoda</taxon>
        <taxon>Crustacea</taxon>
        <taxon>Branchiopoda</taxon>
        <taxon>Diplostraca</taxon>
        <taxon>Cladocera</taxon>
        <taxon>Anomopoda</taxon>
        <taxon>Daphniidae</taxon>
        <taxon>Daphnia</taxon>
    </lineage>
</organism>
<comment type="caution">
    <text evidence="2">The sequence shown here is derived from an EMBL/GenBank/DDBJ whole genome shotgun (WGS) entry which is preliminary data.</text>
</comment>
<dbReference type="Proteomes" id="UP001234178">
    <property type="component" value="Unassembled WGS sequence"/>
</dbReference>
<gene>
    <name evidence="2" type="ORF">OUZ56_012498</name>
</gene>
<dbReference type="EMBL" id="JAOYFB010000002">
    <property type="protein sequence ID" value="KAK4007338.1"/>
    <property type="molecule type" value="Genomic_DNA"/>
</dbReference>
<evidence type="ECO:0000256" key="1">
    <source>
        <dbReference type="SAM" id="MobiDB-lite"/>
    </source>
</evidence>
<feature type="region of interest" description="Disordered" evidence="1">
    <location>
        <begin position="1"/>
        <end position="29"/>
    </location>
</feature>
<proteinExistence type="predicted"/>